<dbReference type="EMBL" id="QKTX01000009">
    <property type="protein sequence ID" value="PZV82248.1"/>
    <property type="molecule type" value="Genomic_DNA"/>
</dbReference>
<dbReference type="Proteomes" id="UP000248917">
    <property type="component" value="Unassembled WGS sequence"/>
</dbReference>
<feature type="chain" id="PRO_5016442256" evidence="1">
    <location>
        <begin position="21"/>
        <end position="184"/>
    </location>
</feature>
<protein>
    <submittedName>
        <fullName evidence="2">Uncharacterized protein</fullName>
    </submittedName>
</protein>
<feature type="signal peptide" evidence="1">
    <location>
        <begin position="1"/>
        <end position="20"/>
    </location>
</feature>
<dbReference type="RefSeq" id="WP_111393388.1">
    <property type="nucleotide sequence ID" value="NZ_QKTX01000009.1"/>
</dbReference>
<gene>
    <name evidence="2" type="ORF">CLV31_109109</name>
</gene>
<keyword evidence="1" id="KW-0732">Signal</keyword>
<accession>A0A326RMZ5</accession>
<sequence>MVKNAFLSFFLLFSATFAFSQSSPCYKLRITKKASAAQEEINFTLQRSDEGGLLIVKEKIFPSKGSAADSLYLTTVLEKPSDEQRILLQEFVKSKTTYISDSMLITDKKALEEMDLLISQWKNLVEQSNLKNSSRLVLDGTFFSFSLSKENQKPTGFSIHSPDEQIHPEIIQLLRSIESLSNEF</sequence>
<reference evidence="2 3" key="1">
    <citation type="submission" date="2018-06" db="EMBL/GenBank/DDBJ databases">
        <title>Genomic Encyclopedia of Archaeal and Bacterial Type Strains, Phase II (KMG-II): from individual species to whole genera.</title>
        <authorList>
            <person name="Goeker M."/>
        </authorList>
    </citation>
    <scope>NUCLEOTIDE SEQUENCE [LARGE SCALE GENOMIC DNA]</scope>
    <source>
        <strain evidence="2 3">T4</strain>
    </source>
</reference>
<keyword evidence="3" id="KW-1185">Reference proteome</keyword>
<proteinExistence type="predicted"/>
<comment type="caution">
    <text evidence="2">The sequence shown here is derived from an EMBL/GenBank/DDBJ whole genome shotgun (WGS) entry which is preliminary data.</text>
</comment>
<dbReference type="OrthoDB" id="9844252at2"/>
<evidence type="ECO:0000313" key="2">
    <source>
        <dbReference type="EMBL" id="PZV82248.1"/>
    </source>
</evidence>
<dbReference type="AlphaFoldDB" id="A0A326RMZ5"/>
<name>A0A326RMZ5_9BACT</name>
<organism evidence="2 3">
    <name type="scientific">Algoriphagus aquaeductus</name>
    <dbReference type="NCBI Taxonomy" id="475299"/>
    <lineage>
        <taxon>Bacteria</taxon>
        <taxon>Pseudomonadati</taxon>
        <taxon>Bacteroidota</taxon>
        <taxon>Cytophagia</taxon>
        <taxon>Cytophagales</taxon>
        <taxon>Cyclobacteriaceae</taxon>
        <taxon>Algoriphagus</taxon>
    </lineage>
</organism>
<evidence type="ECO:0000313" key="3">
    <source>
        <dbReference type="Proteomes" id="UP000248917"/>
    </source>
</evidence>
<evidence type="ECO:0000256" key="1">
    <source>
        <dbReference type="SAM" id="SignalP"/>
    </source>
</evidence>